<reference evidence="6" key="1">
    <citation type="submission" date="2025-08" db="UniProtKB">
        <authorList>
            <consortium name="Ensembl"/>
        </authorList>
    </citation>
    <scope>IDENTIFICATION</scope>
</reference>
<dbReference type="GeneID" id="108237157"/>
<dbReference type="PANTHER" id="PTHR11481:SF64">
    <property type="entry name" value="FC RECEPTOR-LIKE PROTEIN 4"/>
    <property type="match status" value="1"/>
</dbReference>
<feature type="domain" description="Ig-like" evidence="5">
    <location>
        <begin position="193"/>
        <end position="270"/>
    </location>
</feature>
<feature type="chain" id="PRO_5018781816" evidence="4">
    <location>
        <begin position="20"/>
        <end position="496"/>
    </location>
</feature>
<sequence>MAGGKQLLLLAAFLPLIRCQQTPTVSMLPDLKQVFPGDLLFLTCSGSSTGEVTWYLNDKVLKSKDKTLKIAAAEPKDSGSYSCEINGKRSANLSLTVLEYAPSASLTIKTGHPVMRTQMSVILKLENDEGLKGWVCRVKRNEVIKKIKLKVNDNPVSLSFQPKQLNVMETVFWCFNEMGESRSNQVIIRTSDKRVSMEMYPLPAVAGESLTLKCLVWGTNKISQSVFYKGNSVFETVQGSESHKIQTMTESEVGSYKCEATYKYVDQTVSNSHTDTSDTQDVPVYASPVRAELSDNMGCSCSRCDSSMLFRYYKKTEDSWKMLDSNESLDSSGTYRCRAVMHNMRTLPSRSVTKSSFSSVLTISVVVILIILVVCGILIWLYRKRRGSEPLYEDVRQKRHGDNKEPEYDTIQLEAAGGRERKGGEYEALKKEDMKEGEYHTVGVEGASGGDGGYQELKKGQKEEVYHTVGDHVAAGPDGGYEALKREKCRSKIMKP</sequence>
<dbReference type="OMA" id="CDATFTY"/>
<dbReference type="Proteomes" id="UP000264800">
    <property type="component" value="Unplaced"/>
</dbReference>
<keyword evidence="3" id="KW-0472">Membrane</keyword>
<protein>
    <submittedName>
        <fullName evidence="6">Uncharacterized LOC108237157</fullName>
    </submittedName>
</protein>
<keyword evidence="1 4" id="KW-0732">Signal</keyword>
<dbReference type="PROSITE" id="PS50835">
    <property type="entry name" value="IG_LIKE"/>
    <property type="match status" value="2"/>
</dbReference>
<dbReference type="PANTHER" id="PTHR11481">
    <property type="entry name" value="IMMUNOGLOBULIN FC RECEPTOR"/>
    <property type="match status" value="1"/>
</dbReference>
<proteinExistence type="predicted"/>
<dbReference type="Gene3D" id="2.60.40.10">
    <property type="entry name" value="Immunoglobulins"/>
    <property type="match status" value="2"/>
</dbReference>
<keyword evidence="7" id="KW-1185">Reference proteome</keyword>
<dbReference type="RefSeq" id="XP_017273874.1">
    <property type="nucleotide sequence ID" value="XM_017418385.3"/>
</dbReference>
<dbReference type="GO" id="GO:0009897">
    <property type="term" value="C:external side of plasma membrane"/>
    <property type="evidence" value="ECO:0007669"/>
    <property type="project" value="TreeGrafter"/>
</dbReference>
<dbReference type="GO" id="GO:0007166">
    <property type="term" value="P:cell surface receptor signaling pathway"/>
    <property type="evidence" value="ECO:0007669"/>
    <property type="project" value="TreeGrafter"/>
</dbReference>
<feature type="signal peptide" evidence="4">
    <location>
        <begin position="1"/>
        <end position="19"/>
    </location>
</feature>
<dbReference type="AlphaFoldDB" id="A0A3Q3ADM1"/>
<evidence type="ECO:0000256" key="4">
    <source>
        <dbReference type="SAM" id="SignalP"/>
    </source>
</evidence>
<dbReference type="InterPro" id="IPR003599">
    <property type="entry name" value="Ig_sub"/>
</dbReference>
<keyword evidence="3" id="KW-0812">Transmembrane</keyword>
<dbReference type="KEGG" id="kmr:108237157"/>
<feature type="transmembrane region" description="Helical" evidence="3">
    <location>
        <begin position="357"/>
        <end position="382"/>
    </location>
</feature>
<evidence type="ECO:0000256" key="1">
    <source>
        <dbReference type="ARBA" id="ARBA00022729"/>
    </source>
</evidence>
<dbReference type="InterPro" id="IPR003598">
    <property type="entry name" value="Ig_sub2"/>
</dbReference>
<evidence type="ECO:0000259" key="5">
    <source>
        <dbReference type="PROSITE" id="PS50835"/>
    </source>
</evidence>
<organism evidence="6 7">
    <name type="scientific">Kryptolebias marmoratus</name>
    <name type="common">Mangrove killifish</name>
    <name type="synonym">Rivulus marmoratus</name>
    <dbReference type="NCBI Taxonomy" id="37003"/>
    <lineage>
        <taxon>Eukaryota</taxon>
        <taxon>Metazoa</taxon>
        <taxon>Chordata</taxon>
        <taxon>Craniata</taxon>
        <taxon>Vertebrata</taxon>
        <taxon>Euteleostomi</taxon>
        <taxon>Actinopterygii</taxon>
        <taxon>Neopterygii</taxon>
        <taxon>Teleostei</taxon>
        <taxon>Neoteleostei</taxon>
        <taxon>Acanthomorphata</taxon>
        <taxon>Ovalentaria</taxon>
        <taxon>Atherinomorphae</taxon>
        <taxon>Cyprinodontiformes</taxon>
        <taxon>Rivulidae</taxon>
        <taxon>Kryptolebias</taxon>
    </lineage>
</organism>
<evidence type="ECO:0000313" key="7">
    <source>
        <dbReference type="Proteomes" id="UP000264800"/>
    </source>
</evidence>
<keyword evidence="2" id="KW-1015">Disulfide bond</keyword>
<dbReference type="GO" id="GO:0004888">
    <property type="term" value="F:transmembrane signaling receptor activity"/>
    <property type="evidence" value="ECO:0007669"/>
    <property type="project" value="TreeGrafter"/>
</dbReference>
<dbReference type="SMART" id="SM00408">
    <property type="entry name" value="IGc2"/>
    <property type="match status" value="1"/>
</dbReference>
<dbReference type="InterPro" id="IPR007110">
    <property type="entry name" value="Ig-like_dom"/>
</dbReference>
<dbReference type="SMART" id="SM00409">
    <property type="entry name" value="IG"/>
    <property type="match status" value="2"/>
</dbReference>
<dbReference type="InterPro" id="IPR036179">
    <property type="entry name" value="Ig-like_dom_sf"/>
</dbReference>
<evidence type="ECO:0000256" key="2">
    <source>
        <dbReference type="ARBA" id="ARBA00023157"/>
    </source>
</evidence>
<dbReference type="InterPro" id="IPR050488">
    <property type="entry name" value="Ig_Fc_receptor"/>
</dbReference>
<evidence type="ECO:0000313" key="6">
    <source>
        <dbReference type="Ensembl" id="ENSKMAP00000014688.1"/>
    </source>
</evidence>
<feature type="domain" description="Ig-like" evidence="5">
    <location>
        <begin position="23"/>
        <end position="94"/>
    </location>
</feature>
<dbReference type="InterPro" id="IPR013783">
    <property type="entry name" value="Ig-like_fold"/>
</dbReference>
<name>A0A3Q3ADM1_KRYMA</name>
<keyword evidence="3" id="KW-1133">Transmembrane helix</keyword>
<dbReference type="Ensembl" id="ENSKMAT00000014902.1">
    <property type="protein sequence ID" value="ENSKMAP00000014688.1"/>
    <property type="gene ID" value="ENSKMAG00000011027.1"/>
</dbReference>
<reference evidence="6" key="2">
    <citation type="submission" date="2025-09" db="UniProtKB">
        <authorList>
            <consortium name="Ensembl"/>
        </authorList>
    </citation>
    <scope>IDENTIFICATION</scope>
</reference>
<evidence type="ECO:0000256" key="3">
    <source>
        <dbReference type="SAM" id="Phobius"/>
    </source>
</evidence>
<dbReference type="GeneTree" id="ENSGT00440000036191"/>
<dbReference type="SUPFAM" id="SSF48726">
    <property type="entry name" value="Immunoglobulin"/>
    <property type="match status" value="2"/>
</dbReference>
<dbReference type="GO" id="GO:0006955">
    <property type="term" value="P:immune response"/>
    <property type="evidence" value="ECO:0007669"/>
    <property type="project" value="TreeGrafter"/>
</dbReference>
<accession>A0A3Q3ADM1</accession>
<dbReference type="Pfam" id="PF13895">
    <property type="entry name" value="Ig_2"/>
    <property type="match status" value="2"/>
</dbReference>
<dbReference type="OrthoDB" id="8954737at2759"/>